<name>A0A8S5QY65_9CAUD</name>
<evidence type="ECO:0000313" key="1">
    <source>
        <dbReference type="EMBL" id="DAE23795.1"/>
    </source>
</evidence>
<dbReference type="GO" id="GO:0003676">
    <property type="term" value="F:nucleic acid binding"/>
    <property type="evidence" value="ECO:0007669"/>
    <property type="project" value="InterPro"/>
</dbReference>
<dbReference type="EMBL" id="BK015760">
    <property type="protein sequence ID" value="DAE23795.1"/>
    <property type="molecule type" value="Genomic_DNA"/>
</dbReference>
<dbReference type="InterPro" id="IPR011856">
    <property type="entry name" value="tRNA_endonuc-like_dom_sf"/>
</dbReference>
<accession>A0A8S5QY65</accession>
<dbReference type="Gene3D" id="3.40.1350.10">
    <property type="match status" value="1"/>
</dbReference>
<organism evidence="1">
    <name type="scientific">Siphoviridae sp. ct9lR64</name>
    <dbReference type="NCBI Taxonomy" id="2826178"/>
    <lineage>
        <taxon>Viruses</taxon>
        <taxon>Duplodnaviria</taxon>
        <taxon>Heunggongvirae</taxon>
        <taxon>Uroviricota</taxon>
        <taxon>Caudoviricetes</taxon>
    </lineage>
</organism>
<protein>
    <submittedName>
        <fullName evidence="1">Nuclease</fullName>
    </submittedName>
</protein>
<proteinExistence type="predicted"/>
<sequence length="96" mass="11482">MRENKFQGNLIKQIKKEFPGCMVLKNDEQYLQGIPDLTVLYKNKWCVLECKKSPTEVHQPNQDYYVEKLNEMSYSTFIFPENKDEVMEELHSIFDN</sequence>
<reference evidence="1" key="1">
    <citation type="journal article" date="2021" name="Proc. Natl. Acad. Sci. U.S.A.">
        <title>A Catalog of Tens of Thousands of Viruses from Human Metagenomes Reveals Hidden Associations with Chronic Diseases.</title>
        <authorList>
            <person name="Tisza M.J."/>
            <person name="Buck C.B."/>
        </authorList>
    </citation>
    <scope>NUCLEOTIDE SEQUENCE</scope>
    <source>
        <strain evidence="1">Ct9lR64</strain>
    </source>
</reference>